<proteinExistence type="predicted"/>
<reference evidence="4 5" key="1">
    <citation type="submission" date="2016-11" db="EMBL/GenBank/DDBJ databases">
        <title>Comparison of Traditional DNA-DNA Hybridization with In Silico Genomic Analysis.</title>
        <authorList>
            <person name="Nicholson A.C."/>
            <person name="Sammons S."/>
            <person name="Humrighouse B.W."/>
            <person name="Graziano J."/>
            <person name="Lasker B."/>
            <person name="Whitney A.M."/>
            <person name="Mcquiston J.R."/>
        </authorList>
    </citation>
    <scope>NUCLEOTIDE SEQUENCE [LARGE SCALE GENOMIC DNA]</scope>
    <source>
        <strain evidence="2 5">H1892</strain>
        <strain evidence="3 4">H2381</strain>
    </source>
</reference>
<sequence length="64" mass="7368">MNFKWDTPRQASQQLEDQRKRRPLALGEWHRRERHGTMRAPGAVLSRRPGAFVTHFDGAGEQAA</sequence>
<dbReference type="Proteomes" id="UP000196640">
    <property type="component" value="Unassembled WGS sequence"/>
</dbReference>
<gene>
    <name evidence="3" type="ORF">CDV52_10150</name>
    <name evidence="2" type="ORF">CDV53_07055</name>
</gene>
<dbReference type="EMBL" id="NIPX01000016">
    <property type="protein sequence ID" value="OWJ83735.1"/>
    <property type="molecule type" value="Genomic_DNA"/>
</dbReference>
<evidence type="ECO:0000313" key="3">
    <source>
        <dbReference type="EMBL" id="OWJ83735.1"/>
    </source>
</evidence>
<dbReference type="EMBL" id="NIPV01000021">
    <property type="protein sequence ID" value="OWJ77096.1"/>
    <property type="molecule type" value="Genomic_DNA"/>
</dbReference>
<protein>
    <submittedName>
        <fullName evidence="3">Uncharacterized protein</fullName>
    </submittedName>
</protein>
<evidence type="ECO:0000313" key="5">
    <source>
        <dbReference type="Proteomes" id="UP000214673"/>
    </source>
</evidence>
<dbReference type="Proteomes" id="UP000214673">
    <property type="component" value="Unassembled WGS sequence"/>
</dbReference>
<evidence type="ECO:0000313" key="4">
    <source>
        <dbReference type="Proteomes" id="UP000196640"/>
    </source>
</evidence>
<accession>A0A212AQL3</accession>
<evidence type="ECO:0000256" key="1">
    <source>
        <dbReference type="SAM" id="MobiDB-lite"/>
    </source>
</evidence>
<keyword evidence="5" id="KW-1185">Reference proteome</keyword>
<dbReference type="AlphaFoldDB" id="A0A212AQL3"/>
<evidence type="ECO:0000313" key="2">
    <source>
        <dbReference type="EMBL" id="OWJ77096.1"/>
    </source>
</evidence>
<name>A0A212AQL3_9RHOB</name>
<feature type="region of interest" description="Disordered" evidence="1">
    <location>
        <begin position="1"/>
        <end position="43"/>
    </location>
</feature>
<comment type="caution">
    <text evidence="3">The sequence shown here is derived from an EMBL/GenBank/DDBJ whole genome shotgun (WGS) entry which is preliminary data.</text>
</comment>
<organism evidence="3 4">
    <name type="scientific">Haematobacter missouriensis</name>
    <dbReference type="NCBI Taxonomy" id="366616"/>
    <lineage>
        <taxon>Bacteria</taxon>
        <taxon>Pseudomonadati</taxon>
        <taxon>Pseudomonadota</taxon>
        <taxon>Alphaproteobacteria</taxon>
        <taxon>Rhodobacterales</taxon>
        <taxon>Paracoccaceae</taxon>
        <taxon>Haematobacter</taxon>
    </lineage>
</organism>